<feature type="compositionally biased region" description="Basic and acidic residues" evidence="4">
    <location>
        <begin position="411"/>
        <end position="422"/>
    </location>
</feature>
<dbReference type="GO" id="GO:0030479">
    <property type="term" value="C:actin cortical patch"/>
    <property type="evidence" value="ECO:0007669"/>
    <property type="project" value="TreeGrafter"/>
</dbReference>
<dbReference type="PANTHER" id="PTHR47174:SF3">
    <property type="entry name" value="BRIDGING INTEGRATOR 3"/>
    <property type="match status" value="1"/>
</dbReference>
<dbReference type="InterPro" id="IPR027267">
    <property type="entry name" value="AH/BAR_dom_sf"/>
</dbReference>
<organism evidence="6 7">
    <name type="scientific">Pseudocercospora fuligena</name>
    <dbReference type="NCBI Taxonomy" id="685502"/>
    <lineage>
        <taxon>Eukaryota</taxon>
        <taxon>Fungi</taxon>
        <taxon>Dikarya</taxon>
        <taxon>Ascomycota</taxon>
        <taxon>Pezizomycotina</taxon>
        <taxon>Dothideomycetes</taxon>
        <taxon>Dothideomycetidae</taxon>
        <taxon>Mycosphaerellales</taxon>
        <taxon>Mycosphaerellaceae</taxon>
        <taxon>Pseudocercospora</taxon>
    </lineage>
</organism>
<evidence type="ECO:0000313" key="6">
    <source>
        <dbReference type="EMBL" id="KAF7185354.1"/>
    </source>
</evidence>
<dbReference type="GO" id="GO:0008289">
    <property type="term" value="F:lipid binding"/>
    <property type="evidence" value="ECO:0007669"/>
    <property type="project" value="TreeGrafter"/>
</dbReference>
<feature type="compositionally biased region" description="Polar residues" evidence="4">
    <location>
        <begin position="314"/>
        <end position="326"/>
    </location>
</feature>
<dbReference type="InterPro" id="IPR046982">
    <property type="entry name" value="BIN3/RVS161-like"/>
</dbReference>
<dbReference type="Pfam" id="PF03114">
    <property type="entry name" value="BAR"/>
    <property type="match status" value="3"/>
</dbReference>
<evidence type="ECO:0000259" key="5">
    <source>
        <dbReference type="PROSITE" id="PS51021"/>
    </source>
</evidence>
<dbReference type="PROSITE" id="PS51021">
    <property type="entry name" value="BAR"/>
    <property type="match status" value="1"/>
</dbReference>
<dbReference type="InterPro" id="IPR004148">
    <property type="entry name" value="BAR_dom"/>
</dbReference>
<evidence type="ECO:0000256" key="3">
    <source>
        <dbReference type="ARBA" id="ARBA00023212"/>
    </source>
</evidence>
<feature type="region of interest" description="Disordered" evidence="4">
    <location>
        <begin position="314"/>
        <end position="353"/>
    </location>
</feature>
<dbReference type="GO" id="GO:0006897">
    <property type="term" value="P:endocytosis"/>
    <property type="evidence" value="ECO:0007669"/>
    <property type="project" value="InterPro"/>
</dbReference>
<dbReference type="GO" id="GO:0097320">
    <property type="term" value="P:plasma membrane tubulation"/>
    <property type="evidence" value="ECO:0007669"/>
    <property type="project" value="TreeGrafter"/>
</dbReference>
<accession>A0A8H6VEM1</accession>
<dbReference type="GO" id="GO:0043332">
    <property type="term" value="C:mating projection tip"/>
    <property type="evidence" value="ECO:0007669"/>
    <property type="project" value="TreeGrafter"/>
</dbReference>
<evidence type="ECO:0000256" key="1">
    <source>
        <dbReference type="ARBA" id="ARBA00004245"/>
    </source>
</evidence>
<evidence type="ECO:0000256" key="2">
    <source>
        <dbReference type="ARBA" id="ARBA00022490"/>
    </source>
</evidence>
<keyword evidence="2" id="KW-0963">Cytoplasm</keyword>
<evidence type="ECO:0000256" key="4">
    <source>
        <dbReference type="SAM" id="MobiDB-lite"/>
    </source>
</evidence>
<gene>
    <name evidence="6" type="ORF">HII31_13333</name>
</gene>
<feature type="region of interest" description="Disordered" evidence="4">
    <location>
        <begin position="383"/>
        <end position="459"/>
    </location>
</feature>
<evidence type="ECO:0000313" key="7">
    <source>
        <dbReference type="Proteomes" id="UP000660729"/>
    </source>
</evidence>
<sequence>MSWSGFKKNVGRATTQVMMKTGHVEKTSDREYEVEERRYRTLESASLRLQKEAKGYLDSLRAMTASQMRIAETIDAFYGDSGASDGVSRSYKQAVEDLDAETVKALDGPYRCVTQDPQILDMVLFDEELGVYDHEVLAGIEAELNFKAGNKRNYTRGLSGGDLEGAQVLIQSIYRTTVLEPINRFCAYFPDINECIKKRNHKMLDYDAMRSKVKKLVEKPDKDPSKLPRTEKETEMVMDASTFLRSDRLFDSLPTSPNKEDLMFPSPPKALDGLKQNDKIAKLQAEEDAAMRSVGLMRKSSMMRKVSRLGNVVRNSWTGTSPNQEVSSEHSDDVHLLKPPSPAVRSSWASSRSGDLMPMVREASSEDLGSPASPCPRIAIKAAQLSPSPRHASVPLPTVRMRDFGSSPTPHQKEKGMRDSASPKRNSGISSTATTPSRRTKSIATDSTSTRPRLAPAPFFNPSELEEIMRPFKEKFIQEQADELAQAKVAYEQLNQQLTDELPQLIDLRVPYLDPSFEALVKIQLRFCAEAYSRMAQVQQYLDASTRDQYASGDLDARVEDVLGQIRELSIAGTV</sequence>
<dbReference type="GO" id="GO:0031097">
    <property type="term" value="C:medial cortex"/>
    <property type="evidence" value="ECO:0007669"/>
    <property type="project" value="TreeGrafter"/>
</dbReference>
<dbReference type="EMBL" id="JABCIY010000338">
    <property type="protein sequence ID" value="KAF7185354.1"/>
    <property type="molecule type" value="Genomic_DNA"/>
</dbReference>
<feature type="compositionally biased region" description="Basic and acidic residues" evidence="4">
    <location>
        <begin position="327"/>
        <end position="336"/>
    </location>
</feature>
<protein>
    <submittedName>
        <fullName evidence="6">Protein hob3</fullName>
    </submittedName>
</protein>
<feature type="compositionally biased region" description="Polar residues" evidence="4">
    <location>
        <begin position="423"/>
        <end position="451"/>
    </location>
</feature>
<dbReference type="Gene3D" id="1.20.1270.60">
    <property type="entry name" value="Arfaptin homology (AH) domain/BAR domain"/>
    <property type="match status" value="2"/>
</dbReference>
<dbReference type="PANTHER" id="PTHR47174">
    <property type="entry name" value="BRIDGING INTEGRATOR 3"/>
    <property type="match status" value="1"/>
</dbReference>
<dbReference type="GO" id="GO:0051666">
    <property type="term" value="P:actin cortical patch localization"/>
    <property type="evidence" value="ECO:0007669"/>
    <property type="project" value="InterPro"/>
</dbReference>
<name>A0A8H6VEM1_9PEZI</name>
<dbReference type="SUPFAM" id="SSF103657">
    <property type="entry name" value="BAR/IMD domain-like"/>
    <property type="match status" value="2"/>
</dbReference>
<comment type="caution">
    <text evidence="6">The sequence shown here is derived from an EMBL/GenBank/DDBJ whole genome shotgun (WGS) entry which is preliminary data.</text>
</comment>
<dbReference type="SMART" id="SM00721">
    <property type="entry name" value="BAR"/>
    <property type="match status" value="1"/>
</dbReference>
<keyword evidence="3" id="KW-0206">Cytoskeleton</keyword>
<dbReference type="OrthoDB" id="446293at2759"/>
<keyword evidence="7" id="KW-1185">Reference proteome</keyword>
<reference evidence="6" key="1">
    <citation type="submission" date="2020-04" db="EMBL/GenBank/DDBJ databases">
        <title>Draft genome resource of the tomato pathogen Pseudocercospora fuligena.</title>
        <authorList>
            <person name="Zaccaron A."/>
        </authorList>
    </citation>
    <scope>NUCLEOTIDE SEQUENCE</scope>
    <source>
        <strain evidence="6">PF001</strain>
    </source>
</reference>
<dbReference type="AlphaFoldDB" id="A0A8H6VEM1"/>
<dbReference type="Proteomes" id="UP000660729">
    <property type="component" value="Unassembled WGS sequence"/>
</dbReference>
<feature type="domain" description="BAR" evidence="5">
    <location>
        <begin position="17"/>
        <end position="551"/>
    </location>
</feature>
<proteinExistence type="predicted"/>
<dbReference type="GO" id="GO:1990528">
    <property type="term" value="C:Rvs161p-Rvs167p complex"/>
    <property type="evidence" value="ECO:0007669"/>
    <property type="project" value="TreeGrafter"/>
</dbReference>
<comment type="subcellular location">
    <subcellularLocation>
        <location evidence="1">Cytoplasm</location>
        <location evidence="1">Cytoskeleton</location>
    </subcellularLocation>
</comment>